<dbReference type="InterPro" id="IPR011519">
    <property type="entry name" value="UnbV_ASPIC"/>
</dbReference>
<proteinExistence type="predicted"/>
<dbReference type="InterPro" id="IPR013517">
    <property type="entry name" value="FG-GAP"/>
</dbReference>
<sequence>MISATTLALGQGVSPRNVKPLPRGKPSGLPFLAHFTDVAARAGLVSPTIYGGLQHKNYIFETVGCGVAFLDYDNDGWLDIFVLCGTRMEAPVPGSTNRLYKNNRDGTFADVTEKAGLLKTGWASSVTVGDYNNDGFEDIFITYYGQNLLYRNNGDGTFTDVTRQAGLLYEGNTRWGSGCTFVDYDRDGHLDLFVANYVDLHLDRIPRPGANPYCNFKGVAVNCGPRGLPMPRNYLYRNQGDGTFRDVSEETGIAKAQRTYSMTAVAADFVNDNWSDIYVASDSTPSLFFRNNHGVAFVEEGAERGIALSEDGAEQAGMGVAVGDYNLDGKLDIFKTHFSDDTSVLYRNEGKGNFTDVTTTAGIAVEARYISWGTGFADFDNNGWPDLAVVTGSVYPEVEAAFPEYPLKSPRFIFRNLGNGKFEELIEEAGPGIAALHCSRGCAFGDFDNDGDVDMVVINLNEPPSLLQNDLSGDGKWLKVFLVGTKSNRSAIGSTVIARYGGKAQAQAVMAQSSFYSVNDRRLHFGLGTNTHADLEVHWTNGLVEKFAGVKAGGLVTITEGKGLAKSDLPRMKKSELD</sequence>
<dbReference type="SUPFAM" id="SSF69318">
    <property type="entry name" value="Integrin alpha N-terminal domain"/>
    <property type="match status" value="1"/>
</dbReference>
<dbReference type="KEGG" id="abas:ACPOL_4065"/>
<dbReference type="Pfam" id="PF07593">
    <property type="entry name" value="UnbV_ASPIC"/>
    <property type="match status" value="1"/>
</dbReference>
<gene>
    <name evidence="3" type="ORF">ACPOL_4065</name>
</gene>
<reference evidence="3 4" key="1">
    <citation type="journal article" date="2018" name="Front. Microbiol.">
        <title>Hydrolytic Capabilities as a Key to Environmental Success: Chitinolytic and Cellulolytic Acidobacteria From Acidic Sub-arctic Soils and Boreal Peatlands.</title>
        <authorList>
            <person name="Belova S.E."/>
            <person name="Ravin N.V."/>
            <person name="Pankratov T.A."/>
            <person name="Rakitin A.L."/>
            <person name="Ivanova A.A."/>
            <person name="Beletsky A.V."/>
            <person name="Mardanov A.V."/>
            <person name="Sinninghe Damste J.S."/>
            <person name="Dedysh S.N."/>
        </authorList>
    </citation>
    <scope>NUCLEOTIDE SEQUENCE [LARGE SCALE GENOMIC DNA]</scope>
    <source>
        <strain evidence="3 4">SBC82</strain>
    </source>
</reference>
<evidence type="ECO:0000313" key="4">
    <source>
        <dbReference type="Proteomes" id="UP000253606"/>
    </source>
</evidence>
<dbReference type="InterPro" id="IPR028994">
    <property type="entry name" value="Integrin_alpha_N"/>
</dbReference>
<keyword evidence="1" id="KW-0732">Signal</keyword>
<accession>A0A2Z5G3F6</accession>
<keyword evidence="4" id="KW-1185">Reference proteome</keyword>
<name>A0A2Z5G3F6_9BACT</name>
<protein>
    <recommendedName>
        <fullName evidence="2">ASPIC/UnbV domain-containing protein</fullName>
    </recommendedName>
</protein>
<organism evidence="3 4">
    <name type="scientific">Acidisarcina polymorpha</name>
    <dbReference type="NCBI Taxonomy" id="2211140"/>
    <lineage>
        <taxon>Bacteria</taxon>
        <taxon>Pseudomonadati</taxon>
        <taxon>Acidobacteriota</taxon>
        <taxon>Terriglobia</taxon>
        <taxon>Terriglobales</taxon>
        <taxon>Acidobacteriaceae</taxon>
        <taxon>Acidisarcina</taxon>
    </lineage>
</organism>
<dbReference type="Pfam" id="PF13517">
    <property type="entry name" value="FG-GAP_3"/>
    <property type="match status" value="3"/>
</dbReference>
<dbReference type="RefSeq" id="WP_236656868.1">
    <property type="nucleotide sequence ID" value="NZ_CP030840.1"/>
</dbReference>
<dbReference type="PANTHER" id="PTHR16026">
    <property type="entry name" value="CARTILAGE ACIDIC PROTEIN 1"/>
    <property type="match status" value="1"/>
</dbReference>
<evidence type="ECO:0000259" key="2">
    <source>
        <dbReference type="Pfam" id="PF07593"/>
    </source>
</evidence>
<dbReference type="Proteomes" id="UP000253606">
    <property type="component" value="Chromosome"/>
</dbReference>
<dbReference type="AlphaFoldDB" id="A0A2Z5G3F6"/>
<dbReference type="Gene3D" id="2.130.10.130">
    <property type="entry name" value="Integrin alpha, N-terminal"/>
    <property type="match status" value="2"/>
</dbReference>
<dbReference type="PANTHER" id="PTHR16026:SF0">
    <property type="entry name" value="CARTILAGE ACIDIC PROTEIN 1"/>
    <property type="match status" value="1"/>
</dbReference>
<evidence type="ECO:0000313" key="3">
    <source>
        <dbReference type="EMBL" id="AXC13344.1"/>
    </source>
</evidence>
<feature type="domain" description="ASPIC/UnbV" evidence="2">
    <location>
        <begin position="491"/>
        <end position="554"/>
    </location>
</feature>
<dbReference type="EMBL" id="CP030840">
    <property type="protein sequence ID" value="AXC13344.1"/>
    <property type="molecule type" value="Genomic_DNA"/>
</dbReference>
<dbReference type="InterPro" id="IPR027039">
    <property type="entry name" value="Crtac1"/>
</dbReference>
<evidence type="ECO:0000256" key="1">
    <source>
        <dbReference type="ARBA" id="ARBA00022729"/>
    </source>
</evidence>